<sequence length="57" mass="6512">MERRHLRPSRTRMLHGAWADGSSWAGVVRGLQHDGCRTVPFANPVRVIERAVRSTHH</sequence>
<dbReference type="STRING" id="574651.SAMN04487968_1113"/>
<protein>
    <submittedName>
        <fullName evidence="1">Uncharacterized protein</fullName>
    </submittedName>
</protein>
<accession>A0A1I1LUK5</accession>
<evidence type="ECO:0000313" key="1">
    <source>
        <dbReference type="EMBL" id="SFC76162.1"/>
    </source>
</evidence>
<keyword evidence="2" id="KW-1185">Reference proteome</keyword>
<dbReference type="EMBL" id="FOLB01000011">
    <property type="protein sequence ID" value="SFC76162.1"/>
    <property type="molecule type" value="Genomic_DNA"/>
</dbReference>
<dbReference type="Proteomes" id="UP000198832">
    <property type="component" value="Unassembled WGS sequence"/>
</dbReference>
<dbReference type="AlphaFoldDB" id="A0A1I1LUK5"/>
<gene>
    <name evidence="1" type="ORF">SAMN04487968_1113</name>
</gene>
<dbReference type="RefSeq" id="WP_175507696.1">
    <property type="nucleotide sequence ID" value="NZ_FOLB01000011.1"/>
</dbReference>
<name>A0A1I1LUK5_9ACTN</name>
<evidence type="ECO:0000313" key="2">
    <source>
        <dbReference type="Proteomes" id="UP000198832"/>
    </source>
</evidence>
<proteinExistence type="predicted"/>
<reference evidence="1 2" key="1">
    <citation type="submission" date="2016-10" db="EMBL/GenBank/DDBJ databases">
        <authorList>
            <person name="de Groot N.N."/>
        </authorList>
    </citation>
    <scope>NUCLEOTIDE SEQUENCE [LARGE SCALE GENOMIC DNA]</scope>
    <source>
        <strain evidence="1 2">CGMCC 1.7056</strain>
    </source>
</reference>
<organism evidence="1 2">
    <name type="scientific">Nocardioides terrae</name>
    <dbReference type="NCBI Taxonomy" id="574651"/>
    <lineage>
        <taxon>Bacteria</taxon>
        <taxon>Bacillati</taxon>
        <taxon>Actinomycetota</taxon>
        <taxon>Actinomycetes</taxon>
        <taxon>Propionibacteriales</taxon>
        <taxon>Nocardioidaceae</taxon>
        <taxon>Nocardioides</taxon>
    </lineage>
</organism>